<comment type="caution">
    <text evidence="5">The sequence shown here is derived from an EMBL/GenBank/DDBJ whole genome shotgun (WGS) entry which is preliminary data.</text>
</comment>
<evidence type="ECO:0000256" key="2">
    <source>
        <dbReference type="ARBA" id="ARBA00022679"/>
    </source>
</evidence>
<proteinExistence type="predicted"/>
<reference evidence="5 6" key="1">
    <citation type="journal article" date="2015" name="Nature">
        <title>rRNA introns, odd ribosomes, and small enigmatic genomes across a large radiation of phyla.</title>
        <authorList>
            <person name="Brown C.T."/>
            <person name="Hug L.A."/>
            <person name="Thomas B.C."/>
            <person name="Sharon I."/>
            <person name="Castelle C.J."/>
            <person name="Singh A."/>
            <person name="Wilkins M.J."/>
            <person name="Williams K.H."/>
            <person name="Banfield J.F."/>
        </authorList>
    </citation>
    <scope>NUCLEOTIDE SEQUENCE [LARGE SCALE GENOMIC DNA]</scope>
</reference>
<keyword evidence="2" id="KW-0808">Transferase</keyword>
<dbReference type="EMBL" id="LBSJ01000006">
    <property type="protein sequence ID" value="KKQ16027.1"/>
    <property type="molecule type" value="Genomic_DNA"/>
</dbReference>
<name>A0A0G0FDL1_9BACT</name>
<keyword evidence="3" id="KW-0012">Acyltransferase</keyword>
<evidence type="ECO:0000313" key="5">
    <source>
        <dbReference type="EMBL" id="KKQ16027.1"/>
    </source>
</evidence>
<dbReference type="Proteomes" id="UP000034448">
    <property type="component" value="Unassembled WGS sequence"/>
</dbReference>
<dbReference type="Gene3D" id="3.40.366.10">
    <property type="entry name" value="Malonyl-Coenzyme A Acyl Carrier Protein, domain 2"/>
    <property type="match status" value="1"/>
</dbReference>
<evidence type="ECO:0000256" key="3">
    <source>
        <dbReference type="ARBA" id="ARBA00023315"/>
    </source>
</evidence>
<protein>
    <recommendedName>
        <fullName evidence="1">[acyl-carrier-protein] S-malonyltransferase</fullName>
        <ecNumber evidence="1">2.3.1.39</ecNumber>
    </recommendedName>
</protein>
<sequence>MIDTEKSFIVTFAGQAAKDYPNAQIPELAQHREAIENFEMLTSDSSIAKRIKAASPLSFGYFATLAANEVVTSKQAEELVIIRYEIVQENEAKREAAGLGRTAMASVLIRDRAKVEAMIDPNSEEFKFIAEGLGRIPEIYISNEYGNLFVLAGDRQFLEVLSSQSGSRVNILESINAGYHCPLMQEVSIKMEQAIQHIDFKDSRNPIITPTDAEISTDGRVLKDAVIKALWQPVNLEDIIKRINELKASIGDSDLLDCGPGTLIQRLLGKKLDVISLEAVMTEIRELRGSLADRKAALAVRLREILSPQAALA</sequence>
<dbReference type="PANTHER" id="PTHR42681:SF1">
    <property type="entry name" value="MALONYL-COA-ACYL CARRIER PROTEIN TRANSACYLASE, MITOCHONDRIAL"/>
    <property type="match status" value="1"/>
</dbReference>
<dbReference type="GO" id="GO:0006633">
    <property type="term" value="P:fatty acid biosynthetic process"/>
    <property type="evidence" value="ECO:0007669"/>
    <property type="project" value="TreeGrafter"/>
</dbReference>
<dbReference type="PANTHER" id="PTHR42681">
    <property type="entry name" value="MALONYL-COA-ACYL CARRIER PROTEIN TRANSACYLASE, MITOCHONDRIAL"/>
    <property type="match status" value="1"/>
</dbReference>
<evidence type="ECO:0000313" key="6">
    <source>
        <dbReference type="Proteomes" id="UP000034448"/>
    </source>
</evidence>
<organism evidence="5 6">
    <name type="scientific">Candidatus Daviesbacteria bacterium GW2011_GWA1_36_8</name>
    <dbReference type="NCBI Taxonomy" id="1618417"/>
    <lineage>
        <taxon>Bacteria</taxon>
        <taxon>Candidatus Daviesiibacteriota</taxon>
    </lineage>
</organism>
<dbReference type="SUPFAM" id="SSF52151">
    <property type="entry name" value="FabD/lysophospholipase-like"/>
    <property type="match status" value="1"/>
</dbReference>
<evidence type="ECO:0000256" key="1">
    <source>
        <dbReference type="ARBA" id="ARBA00013258"/>
    </source>
</evidence>
<dbReference type="EC" id="2.3.1.39" evidence="1"/>
<comment type="catalytic activity">
    <reaction evidence="4">
        <text>holo-[ACP] + malonyl-CoA = malonyl-[ACP] + CoA</text>
        <dbReference type="Rhea" id="RHEA:41792"/>
        <dbReference type="Rhea" id="RHEA-COMP:9623"/>
        <dbReference type="Rhea" id="RHEA-COMP:9685"/>
        <dbReference type="ChEBI" id="CHEBI:57287"/>
        <dbReference type="ChEBI" id="CHEBI:57384"/>
        <dbReference type="ChEBI" id="CHEBI:64479"/>
        <dbReference type="ChEBI" id="CHEBI:78449"/>
        <dbReference type="EC" id="2.3.1.39"/>
    </reaction>
</comment>
<dbReference type="InterPro" id="IPR016035">
    <property type="entry name" value="Acyl_Trfase/lysoPLipase"/>
</dbReference>
<dbReference type="InterPro" id="IPR050858">
    <property type="entry name" value="Mal-CoA-ACP_Trans/PKS_FabD"/>
</dbReference>
<evidence type="ECO:0000256" key="4">
    <source>
        <dbReference type="ARBA" id="ARBA00048462"/>
    </source>
</evidence>
<accession>A0A0G0FDL1</accession>
<dbReference type="AlphaFoldDB" id="A0A0G0FDL1"/>
<gene>
    <name evidence="5" type="ORF">US28_C0006G0022</name>
</gene>
<dbReference type="InterPro" id="IPR001227">
    <property type="entry name" value="Ac_transferase_dom_sf"/>
</dbReference>
<dbReference type="GO" id="GO:0004314">
    <property type="term" value="F:[acyl-carrier-protein] S-malonyltransferase activity"/>
    <property type="evidence" value="ECO:0007669"/>
    <property type="project" value="UniProtKB-EC"/>
</dbReference>